<proteinExistence type="predicted"/>
<dbReference type="EMBL" id="CAFBNU010000006">
    <property type="protein sequence ID" value="CAB4964932.1"/>
    <property type="molecule type" value="Genomic_DNA"/>
</dbReference>
<dbReference type="EMBL" id="CAEZXD010000013">
    <property type="protein sequence ID" value="CAB4675172.1"/>
    <property type="molecule type" value="Genomic_DNA"/>
</dbReference>
<accession>A0A6J7RPU1</accession>
<organism evidence="7">
    <name type="scientific">freshwater metagenome</name>
    <dbReference type="NCBI Taxonomy" id="449393"/>
    <lineage>
        <taxon>unclassified sequences</taxon>
        <taxon>metagenomes</taxon>
        <taxon>ecological metagenomes</taxon>
    </lineage>
</organism>
<evidence type="ECO:0000313" key="3">
    <source>
        <dbReference type="EMBL" id="CAB4698945.1"/>
    </source>
</evidence>
<reference evidence="7" key="1">
    <citation type="submission" date="2020-05" db="EMBL/GenBank/DDBJ databases">
        <authorList>
            <person name="Chiriac C."/>
            <person name="Salcher M."/>
            <person name="Ghai R."/>
            <person name="Kavagutti S V."/>
        </authorList>
    </citation>
    <scope>NUCLEOTIDE SEQUENCE</scope>
</reference>
<evidence type="ECO:0000256" key="1">
    <source>
        <dbReference type="SAM" id="MobiDB-lite"/>
    </source>
</evidence>
<feature type="region of interest" description="Disordered" evidence="1">
    <location>
        <begin position="30"/>
        <end position="100"/>
    </location>
</feature>
<dbReference type="EMBL" id="CAFBMA010000003">
    <property type="protein sequence ID" value="CAB4891930.1"/>
    <property type="molecule type" value="Genomic_DNA"/>
</dbReference>
<protein>
    <submittedName>
        <fullName evidence="7">Unannotated protein</fullName>
    </submittedName>
</protein>
<evidence type="ECO:0000313" key="6">
    <source>
        <dbReference type="EMBL" id="CAB4964932.1"/>
    </source>
</evidence>
<evidence type="ECO:0000313" key="7">
    <source>
        <dbReference type="EMBL" id="CAB5030458.1"/>
    </source>
</evidence>
<feature type="compositionally biased region" description="Acidic residues" evidence="1">
    <location>
        <begin position="87"/>
        <end position="100"/>
    </location>
</feature>
<dbReference type="EMBL" id="CAFAAZ010000002">
    <property type="protein sequence ID" value="CAB4815213.1"/>
    <property type="molecule type" value="Genomic_DNA"/>
</dbReference>
<gene>
    <name evidence="2" type="ORF">UFOPK2343_00661</name>
    <name evidence="3" type="ORF">UFOPK2652_00049</name>
    <name evidence="4" type="ORF">UFOPK3128_00370</name>
    <name evidence="5" type="ORF">UFOPK3511_00474</name>
    <name evidence="6" type="ORF">UFOPK3880_00742</name>
    <name evidence="7" type="ORF">UFOPK4146_00914</name>
</gene>
<name>A0A6J7RPU1_9ZZZZ</name>
<evidence type="ECO:0000313" key="5">
    <source>
        <dbReference type="EMBL" id="CAB4891930.1"/>
    </source>
</evidence>
<dbReference type="EMBL" id="CAEZYD010000001">
    <property type="protein sequence ID" value="CAB4698945.1"/>
    <property type="molecule type" value="Genomic_DNA"/>
</dbReference>
<dbReference type="AlphaFoldDB" id="A0A6J7RPU1"/>
<sequence>MKSQVALVGIGLVIASGVAYAELKPASNAPAITTVSTPGPVASSAPAEATAPTQTPAPKKSIAPKKSLVPKIAKPTISKPSISGGGELEDDDEREGGEDD</sequence>
<evidence type="ECO:0000313" key="2">
    <source>
        <dbReference type="EMBL" id="CAB4675172.1"/>
    </source>
</evidence>
<dbReference type="EMBL" id="CAFBPT010000006">
    <property type="protein sequence ID" value="CAB5030458.1"/>
    <property type="molecule type" value="Genomic_DNA"/>
</dbReference>
<evidence type="ECO:0000313" key="4">
    <source>
        <dbReference type="EMBL" id="CAB4815213.1"/>
    </source>
</evidence>
<feature type="compositionally biased region" description="Low complexity" evidence="1">
    <location>
        <begin position="40"/>
        <end position="67"/>
    </location>
</feature>